<dbReference type="PANTHER" id="PTHR37423">
    <property type="entry name" value="SOLUBLE LYTIC MUREIN TRANSGLYCOSYLASE-RELATED"/>
    <property type="match status" value="1"/>
</dbReference>
<dbReference type="PANTHER" id="PTHR37423:SF2">
    <property type="entry name" value="MEMBRANE-BOUND LYTIC MUREIN TRANSGLYCOSYLASE C"/>
    <property type="match status" value="1"/>
</dbReference>
<protein>
    <submittedName>
        <fullName evidence="2">LAgB-like protein</fullName>
    </submittedName>
</protein>
<dbReference type="SUPFAM" id="SSF53955">
    <property type="entry name" value="Lysozyme-like"/>
    <property type="match status" value="1"/>
</dbReference>
<name>A0A8S5QI12_9CAUD</name>
<dbReference type="CDD" id="cd13400">
    <property type="entry name" value="LT_IagB-like"/>
    <property type="match status" value="1"/>
</dbReference>
<dbReference type="EMBL" id="BK015656">
    <property type="protein sequence ID" value="DAE18441.1"/>
    <property type="molecule type" value="Genomic_DNA"/>
</dbReference>
<feature type="domain" description="Transglycosylase SLT" evidence="1">
    <location>
        <begin position="55"/>
        <end position="155"/>
    </location>
</feature>
<evidence type="ECO:0000259" key="1">
    <source>
        <dbReference type="Pfam" id="PF01464"/>
    </source>
</evidence>
<reference evidence="2" key="1">
    <citation type="journal article" date="2021" name="Proc. Natl. Acad. Sci. U.S.A.">
        <title>A Catalog of Tens of Thousands of Viruses from Human Metagenomes Reveals Hidden Associations with Chronic Diseases.</title>
        <authorList>
            <person name="Tisza M.J."/>
            <person name="Buck C.B."/>
        </authorList>
    </citation>
    <scope>NUCLEOTIDE SEQUENCE</scope>
    <source>
        <strain evidence="2">CtNs77</strain>
    </source>
</reference>
<evidence type="ECO:0000313" key="2">
    <source>
        <dbReference type="EMBL" id="DAE18441.1"/>
    </source>
</evidence>
<organism evidence="2">
    <name type="scientific">Siphoviridae sp. ctNs77</name>
    <dbReference type="NCBI Taxonomy" id="2825473"/>
    <lineage>
        <taxon>Viruses</taxon>
        <taxon>Duplodnaviria</taxon>
        <taxon>Heunggongvirae</taxon>
        <taxon>Uroviricota</taxon>
        <taxon>Caudoviricetes</taxon>
    </lineage>
</organism>
<dbReference type="InterPro" id="IPR023346">
    <property type="entry name" value="Lysozyme-like_dom_sf"/>
</dbReference>
<proteinExistence type="predicted"/>
<sequence length="162" mass="17652">MKIKSIIPPTIFISAVLALNGIATAIDHPELYNKIEPKVVSNIQIDVKGISNEMIDDIAIRSGVDPNIVKAIIKEESGGNPSAIGDNGESIGLMQIQPKHHKKKMEELGIVSLFDPQENVILGCSILSDLYDKYGNYEDALSVYNSGNTEDGKAYAERILNK</sequence>
<dbReference type="Gene3D" id="1.10.530.10">
    <property type="match status" value="1"/>
</dbReference>
<dbReference type="Pfam" id="PF01464">
    <property type="entry name" value="SLT"/>
    <property type="match status" value="1"/>
</dbReference>
<accession>A0A8S5QI12</accession>
<dbReference type="InterPro" id="IPR008258">
    <property type="entry name" value="Transglycosylase_SLT_dom_1"/>
</dbReference>